<comment type="caution">
    <text evidence="3">The sequence shown here is derived from an EMBL/GenBank/DDBJ whole genome shotgun (WGS) entry which is preliminary data.</text>
</comment>
<dbReference type="Pfam" id="PF08291">
    <property type="entry name" value="Peptidase_M15_3"/>
    <property type="match status" value="1"/>
</dbReference>
<dbReference type="InterPro" id="IPR009045">
    <property type="entry name" value="Zn_M74/Hedgehog-like"/>
</dbReference>
<gene>
    <name evidence="3" type="ORF">ATO10_04557</name>
</gene>
<dbReference type="AlphaFoldDB" id="A0A058ZPT7"/>
<dbReference type="SUPFAM" id="SSF55166">
    <property type="entry name" value="Hedgehog/DD-peptidase"/>
    <property type="match status" value="1"/>
</dbReference>
<proteinExistence type="predicted"/>
<name>A0A058ZPT7_9RHOB</name>
<evidence type="ECO:0000256" key="1">
    <source>
        <dbReference type="SAM" id="MobiDB-lite"/>
    </source>
</evidence>
<keyword evidence="4" id="KW-1185">Reference proteome</keyword>
<sequence length="182" mass="20564">MHDRYVQSQRMQGRNMTGQYKSNPHNPMLSTHLDLHTLCYSETAEAEGIYNMPHDAQVIENLRGLCVNVLNPAIDHFDLPLFITSGYRCPELNALVGGIPESQHQIGQAADIMMGGIRNDQLARWIMENTPFDELILEKFDPSCGEYGWVHVSYVAEGARGKVSTFDGEIYHDGFHLLDLSR</sequence>
<evidence type="ECO:0000313" key="3">
    <source>
        <dbReference type="EMBL" id="KCV82851.1"/>
    </source>
</evidence>
<organism evidence="3 4">
    <name type="scientific">Actibacterium atlanticum</name>
    <dbReference type="NCBI Taxonomy" id="1461693"/>
    <lineage>
        <taxon>Bacteria</taxon>
        <taxon>Pseudomonadati</taxon>
        <taxon>Pseudomonadota</taxon>
        <taxon>Alphaproteobacteria</taxon>
        <taxon>Rhodobacterales</taxon>
        <taxon>Roseobacteraceae</taxon>
        <taxon>Actibacterium</taxon>
    </lineage>
</organism>
<evidence type="ECO:0000313" key="4">
    <source>
        <dbReference type="Proteomes" id="UP000024836"/>
    </source>
</evidence>
<feature type="domain" description="Peptidase M15A C-terminal" evidence="2">
    <location>
        <begin position="33"/>
        <end position="136"/>
    </location>
</feature>
<dbReference type="eggNOG" id="COG3108">
    <property type="taxonomic scope" value="Bacteria"/>
</dbReference>
<dbReference type="EMBL" id="AQQY01000002">
    <property type="protein sequence ID" value="KCV82851.1"/>
    <property type="molecule type" value="Genomic_DNA"/>
</dbReference>
<reference evidence="3 4" key="1">
    <citation type="submission" date="2013-04" db="EMBL/GenBank/DDBJ databases">
        <title>Shimia sp. 22II-S11-Z10 Genome Sequencing.</title>
        <authorList>
            <person name="Lai Q."/>
            <person name="Li G."/>
            <person name="Shao Z."/>
        </authorList>
    </citation>
    <scope>NUCLEOTIDE SEQUENCE [LARGE SCALE GENOMIC DNA]</scope>
    <source>
        <strain evidence="4">22II-S11-Z10</strain>
    </source>
</reference>
<dbReference type="PATRIC" id="fig|1461693.3.peg.930"/>
<protein>
    <submittedName>
        <fullName evidence="3">Peptidase M15A</fullName>
    </submittedName>
</protein>
<accession>A0A058ZPT7</accession>
<dbReference type="InterPro" id="IPR013230">
    <property type="entry name" value="Peptidase_M15A_C"/>
</dbReference>
<dbReference type="STRING" id="1461693.ATO10_04557"/>
<evidence type="ECO:0000259" key="2">
    <source>
        <dbReference type="Pfam" id="PF08291"/>
    </source>
</evidence>
<dbReference type="Proteomes" id="UP000024836">
    <property type="component" value="Unassembled WGS sequence"/>
</dbReference>
<dbReference type="Gene3D" id="3.30.1380.10">
    <property type="match status" value="1"/>
</dbReference>
<feature type="region of interest" description="Disordered" evidence="1">
    <location>
        <begin position="1"/>
        <end position="21"/>
    </location>
</feature>